<proteinExistence type="predicted"/>
<dbReference type="RefSeq" id="WP_366232799.1">
    <property type="nucleotide sequence ID" value="NZ_JBFBMH010000008.1"/>
</dbReference>
<keyword evidence="1" id="KW-0812">Transmembrane</keyword>
<name>A0ABV3LG96_9MICO</name>
<keyword evidence="1" id="KW-0472">Membrane</keyword>
<organism evidence="2 3">
    <name type="scientific">Microbacterium profundi</name>
    <dbReference type="NCBI Taxonomy" id="450380"/>
    <lineage>
        <taxon>Bacteria</taxon>
        <taxon>Bacillati</taxon>
        <taxon>Actinomycetota</taxon>
        <taxon>Actinomycetes</taxon>
        <taxon>Micrococcales</taxon>
        <taxon>Microbacteriaceae</taxon>
        <taxon>Microbacterium</taxon>
    </lineage>
</organism>
<evidence type="ECO:0000313" key="3">
    <source>
        <dbReference type="Proteomes" id="UP001553715"/>
    </source>
</evidence>
<feature type="transmembrane region" description="Helical" evidence="1">
    <location>
        <begin position="7"/>
        <end position="28"/>
    </location>
</feature>
<dbReference type="Proteomes" id="UP001553715">
    <property type="component" value="Unassembled WGS sequence"/>
</dbReference>
<evidence type="ECO:0000256" key="1">
    <source>
        <dbReference type="SAM" id="Phobius"/>
    </source>
</evidence>
<keyword evidence="3" id="KW-1185">Reference proteome</keyword>
<comment type="caution">
    <text evidence="2">The sequence shown here is derived from an EMBL/GenBank/DDBJ whole genome shotgun (WGS) entry which is preliminary data.</text>
</comment>
<dbReference type="EMBL" id="JBFBMH010000008">
    <property type="protein sequence ID" value="MEW1974927.1"/>
    <property type="molecule type" value="Genomic_DNA"/>
</dbReference>
<sequence length="99" mass="10408">MSLSAVIGAWAVSVALTGPLIALVTIAIHNRQLVANPTTRADPDQERGGDAEHDEAQVRRPLITTFDGVNWVPTSWGALGVVAALAVFVGVIFSWLSSS</sequence>
<protein>
    <submittedName>
        <fullName evidence="2">Uncharacterized protein</fullName>
    </submittedName>
</protein>
<feature type="transmembrane region" description="Helical" evidence="1">
    <location>
        <begin position="76"/>
        <end position="96"/>
    </location>
</feature>
<gene>
    <name evidence="2" type="ORF">AB0301_07625</name>
</gene>
<accession>A0ABV3LG96</accession>
<evidence type="ECO:0000313" key="2">
    <source>
        <dbReference type="EMBL" id="MEW1974927.1"/>
    </source>
</evidence>
<reference evidence="2 3" key="1">
    <citation type="submission" date="2024-06" db="EMBL/GenBank/DDBJ databases">
        <title>The Natural Products Discovery Center: Release of the First 8490 Sequenced Strains for Exploring Actinobacteria Biosynthetic Diversity.</title>
        <authorList>
            <person name="Kalkreuter E."/>
            <person name="Kautsar S.A."/>
            <person name="Yang D."/>
            <person name="Bader C.D."/>
            <person name="Teijaro C.N."/>
            <person name="Fluegel L."/>
            <person name="Davis C.M."/>
            <person name="Simpson J.R."/>
            <person name="Lauterbach L."/>
            <person name="Steele A.D."/>
            <person name="Gui C."/>
            <person name="Meng S."/>
            <person name="Li G."/>
            <person name="Viehrig K."/>
            <person name="Ye F."/>
            <person name="Su P."/>
            <person name="Kiefer A.F."/>
            <person name="Nichols A."/>
            <person name="Cepeda A.J."/>
            <person name="Yan W."/>
            <person name="Fan B."/>
            <person name="Jiang Y."/>
            <person name="Adhikari A."/>
            <person name="Zheng C.-J."/>
            <person name="Schuster L."/>
            <person name="Cowan T.M."/>
            <person name="Smanski M.J."/>
            <person name="Chevrette M.G."/>
            <person name="De Carvalho L.P.S."/>
            <person name="Shen B."/>
        </authorList>
    </citation>
    <scope>NUCLEOTIDE SEQUENCE [LARGE SCALE GENOMIC DNA]</scope>
    <source>
        <strain evidence="2 3">NPDC077434</strain>
    </source>
</reference>
<keyword evidence="1" id="KW-1133">Transmembrane helix</keyword>